<organism evidence="5 6">
    <name type="scientific">Mycena sanguinolenta</name>
    <dbReference type="NCBI Taxonomy" id="230812"/>
    <lineage>
        <taxon>Eukaryota</taxon>
        <taxon>Fungi</taxon>
        <taxon>Dikarya</taxon>
        <taxon>Basidiomycota</taxon>
        <taxon>Agaricomycotina</taxon>
        <taxon>Agaricomycetes</taxon>
        <taxon>Agaricomycetidae</taxon>
        <taxon>Agaricales</taxon>
        <taxon>Marasmiineae</taxon>
        <taxon>Mycenaceae</taxon>
        <taxon>Mycena</taxon>
    </lineage>
</organism>
<dbReference type="InterPro" id="IPR000868">
    <property type="entry name" value="Isochorismatase-like_dom"/>
</dbReference>
<dbReference type="EMBL" id="JACAZH010000002">
    <property type="protein sequence ID" value="KAF7375678.1"/>
    <property type="molecule type" value="Genomic_DNA"/>
</dbReference>
<feature type="domain" description="Isochorismatase-like" evidence="4">
    <location>
        <begin position="11"/>
        <end position="152"/>
    </location>
</feature>
<dbReference type="Pfam" id="PF00857">
    <property type="entry name" value="Isochorismatase"/>
    <property type="match status" value="1"/>
</dbReference>
<dbReference type="InterPro" id="IPR050272">
    <property type="entry name" value="Isochorismatase-like_hydrls"/>
</dbReference>
<gene>
    <name evidence="5" type="ORF">MSAN_00457100</name>
</gene>
<evidence type="ECO:0000256" key="1">
    <source>
        <dbReference type="ARBA" id="ARBA00006336"/>
    </source>
</evidence>
<dbReference type="Gene3D" id="3.40.50.850">
    <property type="entry name" value="Isochorismatase-like"/>
    <property type="match status" value="1"/>
</dbReference>
<comment type="similarity">
    <text evidence="1">Belongs to the isochorismatase family.</text>
</comment>
<name>A0A8H6ZAU7_9AGAR</name>
<keyword evidence="3" id="KW-0732">Signal</keyword>
<dbReference type="OrthoDB" id="167809at2759"/>
<comment type="caution">
    <text evidence="5">The sequence shown here is derived from an EMBL/GenBank/DDBJ whole genome shotgun (WGS) entry which is preliminary data.</text>
</comment>
<sequence length="194" mass="21044">MPTATMSPHRVLLVLNMQVGLAADPPRGIPAAATVRANVARVLQHARMAVPQERAPRIVHMRNCGEAGGPDEEGTSEWELLDAPQDGEFLIDKRKGNAFDGTELGEIVPVDAEVVVVGVMSEYSVKSTCRAALQRGNTVLLISGAHGTYDHKELTEHRRFTPAHQISAQVEEELDKAGAIVLDMSYVPGLFDDR</sequence>
<dbReference type="AlphaFoldDB" id="A0A8H6ZAU7"/>
<evidence type="ECO:0000259" key="4">
    <source>
        <dbReference type="Pfam" id="PF00857"/>
    </source>
</evidence>
<dbReference type="Proteomes" id="UP000623467">
    <property type="component" value="Unassembled WGS sequence"/>
</dbReference>
<proteinExistence type="inferred from homology"/>
<reference evidence="5" key="1">
    <citation type="submission" date="2020-05" db="EMBL/GenBank/DDBJ databases">
        <title>Mycena genomes resolve the evolution of fungal bioluminescence.</title>
        <authorList>
            <person name="Tsai I.J."/>
        </authorList>
    </citation>
    <scope>NUCLEOTIDE SEQUENCE</scope>
    <source>
        <strain evidence="5">160909Yilan</strain>
    </source>
</reference>
<keyword evidence="2 5" id="KW-0378">Hydrolase</keyword>
<keyword evidence="6" id="KW-1185">Reference proteome</keyword>
<dbReference type="GO" id="GO:0016787">
    <property type="term" value="F:hydrolase activity"/>
    <property type="evidence" value="ECO:0007669"/>
    <property type="project" value="UniProtKB-KW"/>
</dbReference>
<dbReference type="InterPro" id="IPR036380">
    <property type="entry name" value="Isochorismatase-like_sf"/>
</dbReference>
<evidence type="ECO:0000313" key="5">
    <source>
        <dbReference type="EMBL" id="KAF7375678.1"/>
    </source>
</evidence>
<protein>
    <submittedName>
        <fullName evidence="5">Streptothricin hydrolase</fullName>
    </submittedName>
</protein>
<dbReference type="SUPFAM" id="SSF52499">
    <property type="entry name" value="Isochorismatase-like hydrolases"/>
    <property type="match status" value="1"/>
</dbReference>
<accession>A0A8H6ZAU7</accession>
<feature type="signal peptide" evidence="3">
    <location>
        <begin position="1"/>
        <end position="22"/>
    </location>
</feature>
<evidence type="ECO:0000313" key="6">
    <source>
        <dbReference type="Proteomes" id="UP000623467"/>
    </source>
</evidence>
<evidence type="ECO:0000256" key="3">
    <source>
        <dbReference type="SAM" id="SignalP"/>
    </source>
</evidence>
<evidence type="ECO:0000256" key="2">
    <source>
        <dbReference type="ARBA" id="ARBA00022801"/>
    </source>
</evidence>
<feature type="chain" id="PRO_5034777564" evidence="3">
    <location>
        <begin position="23"/>
        <end position="194"/>
    </location>
</feature>
<dbReference type="PANTHER" id="PTHR43540">
    <property type="entry name" value="PEROXYUREIDOACRYLATE/UREIDOACRYLATE AMIDOHYDROLASE-RELATED"/>
    <property type="match status" value="1"/>
</dbReference>